<accession>A0A8T3A7I6</accession>
<gene>
    <name evidence="2" type="ORF">KFK09_026688</name>
</gene>
<evidence type="ECO:0000313" key="3">
    <source>
        <dbReference type="Proteomes" id="UP000829196"/>
    </source>
</evidence>
<evidence type="ECO:0000313" key="2">
    <source>
        <dbReference type="EMBL" id="KAI0492417.1"/>
    </source>
</evidence>
<evidence type="ECO:0000256" key="1">
    <source>
        <dbReference type="SAM" id="MobiDB-lite"/>
    </source>
</evidence>
<sequence>MLGRGRGRKSAGSARVSWLRMEIGIRSERVERTGGEQRERKQRREQRVRTG</sequence>
<reference evidence="2" key="1">
    <citation type="journal article" date="2022" name="Front. Genet.">
        <title>Chromosome-Scale Assembly of the Dendrobium nobile Genome Provides Insights Into the Molecular Mechanism of the Biosynthesis of the Medicinal Active Ingredient of Dendrobium.</title>
        <authorList>
            <person name="Xu Q."/>
            <person name="Niu S.-C."/>
            <person name="Li K.-L."/>
            <person name="Zheng P.-J."/>
            <person name="Zhang X.-J."/>
            <person name="Jia Y."/>
            <person name="Liu Y."/>
            <person name="Niu Y.-X."/>
            <person name="Yu L.-H."/>
            <person name="Chen D.-F."/>
            <person name="Zhang G.-Q."/>
        </authorList>
    </citation>
    <scope>NUCLEOTIDE SEQUENCE</scope>
    <source>
        <tissue evidence="2">Leaf</tissue>
    </source>
</reference>
<organism evidence="2 3">
    <name type="scientific">Dendrobium nobile</name>
    <name type="common">Orchid</name>
    <dbReference type="NCBI Taxonomy" id="94219"/>
    <lineage>
        <taxon>Eukaryota</taxon>
        <taxon>Viridiplantae</taxon>
        <taxon>Streptophyta</taxon>
        <taxon>Embryophyta</taxon>
        <taxon>Tracheophyta</taxon>
        <taxon>Spermatophyta</taxon>
        <taxon>Magnoliopsida</taxon>
        <taxon>Liliopsida</taxon>
        <taxon>Asparagales</taxon>
        <taxon>Orchidaceae</taxon>
        <taxon>Epidendroideae</taxon>
        <taxon>Malaxideae</taxon>
        <taxon>Dendrobiinae</taxon>
        <taxon>Dendrobium</taxon>
    </lineage>
</organism>
<keyword evidence="3" id="KW-1185">Reference proteome</keyword>
<name>A0A8T3A7I6_DENNO</name>
<comment type="caution">
    <text evidence="2">The sequence shown here is derived from an EMBL/GenBank/DDBJ whole genome shotgun (WGS) entry which is preliminary data.</text>
</comment>
<protein>
    <submittedName>
        <fullName evidence="2">Uncharacterized protein</fullName>
    </submittedName>
</protein>
<dbReference type="EMBL" id="JAGYWB010000018">
    <property type="protein sequence ID" value="KAI0492417.1"/>
    <property type="molecule type" value="Genomic_DNA"/>
</dbReference>
<proteinExistence type="predicted"/>
<feature type="region of interest" description="Disordered" evidence="1">
    <location>
        <begin position="27"/>
        <end position="51"/>
    </location>
</feature>
<feature type="compositionally biased region" description="Basic and acidic residues" evidence="1">
    <location>
        <begin position="27"/>
        <end position="39"/>
    </location>
</feature>
<dbReference type="AlphaFoldDB" id="A0A8T3A7I6"/>
<dbReference type="Proteomes" id="UP000829196">
    <property type="component" value="Unassembled WGS sequence"/>
</dbReference>